<evidence type="ECO:0000256" key="5">
    <source>
        <dbReference type="ARBA" id="ARBA00022824"/>
    </source>
</evidence>
<dbReference type="STRING" id="1109443.G4TYS5"/>
<keyword evidence="5" id="KW-0256">Endoplasmic reticulum</keyword>
<dbReference type="eggNOG" id="KOG4112">
    <property type="taxonomic scope" value="Eukaryota"/>
</dbReference>
<accession>G4TYS5</accession>
<name>G4TYS5_SERID</name>
<dbReference type="OMA" id="AHPVKWL"/>
<keyword evidence="4 9" id="KW-0812">Transmembrane</keyword>
<dbReference type="GO" id="GO:0006465">
    <property type="term" value="P:signal peptide processing"/>
    <property type="evidence" value="ECO:0007669"/>
    <property type="project" value="InterPro"/>
</dbReference>
<organism evidence="10 11">
    <name type="scientific">Serendipita indica (strain DSM 11827)</name>
    <name type="common">Root endophyte fungus</name>
    <name type="synonym">Piriformospora indica</name>
    <dbReference type="NCBI Taxonomy" id="1109443"/>
    <lineage>
        <taxon>Eukaryota</taxon>
        <taxon>Fungi</taxon>
        <taxon>Dikarya</taxon>
        <taxon>Basidiomycota</taxon>
        <taxon>Agaricomycotina</taxon>
        <taxon>Agaricomycetes</taxon>
        <taxon>Sebacinales</taxon>
        <taxon>Serendipitaceae</taxon>
        <taxon>Serendipita</taxon>
    </lineage>
</organism>
<evidence type="ECO:0000313" key="10">
    <source>
        <dbReference type="EMBL" id="CCA76468.1"/>
    </source>
</evidence>
<evidence type="ECO:0000256" key="6">
    <source>
        <dbReference type="ARBA" id="ARBA00022989"/>
    </source>
</evidence>
<dbReference type="EMBL" id="CAFZ01000770">
    <property type="protein sequence ID" value="CCA76468.1"/>
    <property type="molecule type" value="Genomic_DNA"/>
</dbReference>
<gene>
    <name evidence="10" type="ORF">PIIN_10461</name>
</gene>
<feature type="transmembrane region" description="Helical" evidence="9">
    <location>
        <begin position="50"/>
        <end position="71"/>
    </location>
</feature>
<evidence type="ECO:0000256" key="2">
    <source>
        <dbReference type="ARBA" id="ARBA00005245"/>
    </source>
</evidence>
<dbReference type="InterPro" id="IPR009542">
    <property type="entry name" value="Spc1/SPCS1"/>
</dbReference>
<comment type="function">
    <text evidence="8">Component of the signal peptidase complex (SPC) which catalyzes the cleavage of N-terminal signal sequences from nascent proteins as they are translocated into the lumen of the endoplasmic reticulum. Dispensable for SPC enzymatic activity.</text>
</comment>
<dbReference type="Proteomes" id="UP000007148">
    <property type="component" value="Unassembled WGS sequence"/>
</dbReference>
<dbReference type="InParanoid" id="G4TYS5"/>
<evidence type="ECO:0000256" key="7">
    <source>
        <dbReference type="ARBA" id="ARBA00023136"/>
    </source>
</evidence>
<dbReference type="GO" id="GO:0045047">
    <property type="term" value="P:protein targeting to ER"/>
    <property type="evidence" value="ECO:0007669"/>
    <property type="project" value="TreeGrafter"/>
</dbReference>
<evidence type="ECO:0000256" key="9">
    <source>
        <dbReference type="SAM" id="Phobius"/>
    </source>
</evidence>
<comment type="similarity">
    <text evidence="2">Belongs to the SPCS1 family.</text>
</comment>
<dbReference type="PANTHER" id="PTHR13202">
    <property type="entry name" value="MICROSOMAL SIGNAL PEPTIDASE 12 KDA SUBUNIT"/>
    <property type="match status" value="1"/>
</dbReference>
<comment type="subcellular location">
    <subcellularLocation>
        <location evidence="1">Endoplasmic reticulum membrane</location>
        <topology evidence="1">Multi-pass membrane protein</topology>
    </subcellularLocation>
</comment>
<sequence length="90" mass="10196">MASQLQYIYEGKIDFKSQHTVEQTTRVALSILGTVAFIIGFVMQSLRTTFTIFGGGVVLILVLAVPPWPYLNRFPVAWTDMQSEESKKQR</sequence>
<dbReference type="HOGENOM" id="CLU_134505_2_0_1"/>
<proteinExistence type="inferred from homology"/>
<dbReference type="GO" id="GO:0005787">
    <property type="term" value="C:signal peptidase complex"/>
    <property type="evidence" value="ECO:0007669"/>
    <property type="project" value="InterPro"/>
</dbReference>
<evidence type="ECO:0000256" key="8">
    <source>
        <dbReference type="ARBA" id="ARBA00045204"/>
    </source>
</evidence>
<comment type="caution">
    <text evidence="10">The sequence shown here is derived from an EMBL/GenBank/DDBJ whole genome shotgun (WGS) entry which is preliminary data.</text>
</comment>
<keyword evidence="7 9" id="KW-0472">Membrane</keyword>
<dbReference type="PANTHER" id="PTHR13202:SF0">
    <property type="entry name" value="SIGNAL PEPTIDASE COMPLEX SUBUNIT 1"/>
    <property type="match status" value="1"/>
</dbReference>
<dbReference type="Pfam" id="PF06645">
    <property type="entry name" value="SPC12"/>
    <property type="match status" value="1"/>
</dbReference>
<dbReference type="OrthoDB" id="263893at2759"/>
<protein>
    <recommendedName>
        <fullName evidence="3">Signal peptidase complex subunit 1</fullName>
    </recommendedName>
</protein>
<keyword evidence="11" id="KW-1185">Reference proteome</keyword>
<evidence type="ECO:0000256" key="3">
    <source>
        <dbReference type="ARBA" id="ARBA00017059"/>
    </source>
</evidence>
<evidence type="ECO:0000256" key="1">
    <source>
        <dbReference type="ARBA" id="ARBA00004477"/>
    </source>
</evidence>
<reference evidence="10 11" key="1">
    <citation type="journal article" date="2011" name="PLoS Pathog.">
        <title>Endophytic Life Strategies Decoded by Genome and Transcriptome Analyses of the Mutualistic Root Symbiont Piriformospora indica.</title>
        <authorList>
            <person name="Zuccaro A."/>
            <person name="Lahrmann U."/>
            <person name="Guldener U."/>
            <person name="Langen G."/>
            <person name="Pfiffi S."/>
            <person name="Biedenkopf D."/>
            <person name="Wong P."/>
            <person name="Samans B."/>
            <person name="Grimm C."/>
            <person name="Basiewicz M."/>
            <person name="Murat C."/>
            <person name="Martin F."/>
            <person name="Kogel K.H."/>
        </authorList>
    </citation>
    <scope>NUCLEOTIDE SEQUENCE [LARGE SCALE GENOMIC DNA]</scope>
    <source>
        <strain evidence="10 11">DSM 11827</strain>
    </source>
</reference>
<evidence type="ECO:0000256" key="4">
    <source>
        <dbReference type="ARBA" id="ARBA00022692"/>
    </source>
</evidence>
<dbReference type="AlphaFoldDB" id="G4TYS5"/>
<evidence type="ECO:0000313" key="11">
    <source>
        <dbReference type="Proteomes" id="UP000007148"/>
    </source>
</evidence>
<keyword evidence="6 9" id="KW-1133">Transmembrane helix</keyword>
<feature type="transmembrane region" description="Helical" evidence="9">
    <location>
        <begin position="25"/>
        <end position="43"/>
    </location>
</feature>